<accession>A0AAD9AUK5</accession>
<dbReference type="Gene3D" id="3.90.950.10">
    <property type="match status" value="1"/>
</dbReference>
<evidence type="ECO:0000313" key="2">
    <source>
        <dbReference type="Proteomes" id="UP001243330"/>
    </source>
</evidence>
<reference evidence="1" key="1">
    <citation type="submission" date="2023-01" db="EMBL/GenBank/DDBJ databases">
        <title>Colletotrichum chrysophilum M932 genome sequence.</title>
        <authorList>
            <person name="Baroncelli R."/>
        </authorList>
    </citation>
    <scope>NUCLEOTIDE SEQUENCE</scope>
    <source>
        <strain evidence="1">M932</strain>
    </source>
</reference>
<dbReference type="Proteomes" id="UP001243330">
    <property type="component" value="Unassembled WGS sequence"/>
</dbReference>
<protein>
    <submittedName>
        <fullName evidence="1">Uncharacterized protein</fullName>
    </submittedName>
</protein>
<proteinExistence type="predicted"/>
<comment type="caution">
    <text evidence="1">The sequence shown here is derived from an EMBL/GenBank/DDBJ whole genome shotgun (WGS) entry which is preliminary data.</text>
</comment>
<keyword evidence="2" id="KW-1185">Reference proteome</keyword>
<dbReference type="SUPFAM" id="SSF52972">
    <property type="entry name" value="ITPase-like"/>
    <property type="match status" value="1"/>
</dbReference>
<dbReference type="EMBL" id="JAQOWY010000053">
    <property type="protein sequence ID" value="KAK1853552.1"/>
    <property type="molecule type" value="Genomic_DNA"/>
</dbReference>
<organism evidence="1 2">
    <name type="scientific">Colletotrichum chrysophilum</name>
    <dbReference type="NCBI Taxonomy" id="1836956"/>
    <lineage>
        <taxon>Eukaryota</taxon>
        <taxon>Fungi</taxon>
        <taxon>Dikarya</taxon>
        <taxon>Ascomycota</taxon>
        <taxon>Pezizomycotina</taxon>
        <taxon>Sordariomycetes</taxon>
        <taxon>Hypocreomycetidae</taxon>
        <taxon>Glomerellales</taxon>
        <taxon>Glomerellaceae</taxon>
        <taxon>Colletotrichum</taxon>
        <taxon>Colletotrichum gloeosporioides species complex</taxon>
    </lineage>
</organism>
<dbReference type="AlphaFoldDB" id="A0AAD9AUK5"/>
<evidence type="ECO:0000313" key="1">
    <source>
        <dbReference type="EMBL" id="KAK1853552.1"/>
    </source>
</evidence>
<name>A0AAD9AUK5_9PEZI</name>
<dbReference type="InterPro" id="IPR029001">
    <property type="entry name" value="ITPase-like_fam"/>
</dbReference>
<sequence>MNKKGCAPSHPHSSFPGILCAGSTLCNPASDPHLFYQPLESRMLSSFSSWFVCPRPQPLQSITDTMDIESPSVICICQDHEEEALAVAVLRSNDQGLPVTETNTVSSDRGTAKILILGSSNDVFSTGDLQYTLTNLSSTQCIVVTTIPIQPLLDANSTDLFLSPCLGNDTVAMSPLKRAVSVLHAEIGEFGGWLSHHHSAPSSHSVSLGLGSSLGGQPKLHYDITLESLSATPACPSAARQALQTYHHGTGVCVFAVRTDDTIIDQRSFQNAVLLAKELRYLAVDTDSSLLTIESLSATEHIMPARPTQQPKQLPKYHFPTSGKNVLLVIPSENAKKKEVLETDIMRRAPAGVQIHTIIFPVESGVGEQPYNIAGSQGARNRIVNALARLQSPTYAETFARENIGSVIAASIENYVQTEDIDRPADFAIAVVHNATTNQTRSSSSRGVTIAPRYVDRARRFGTNGDANYGNITVGKVMAARVPQLDHADWHGVVAGISRYDLLAEAIAKIQIPW</sequence>
<gene>
    <name evidence="1" type="ORF">CCHR01_03869</name>
</gene>